<name>A0ABS8W0X8_9PROT</name>
<organism evidence="2 3">
    <name type="scientific">Acetobacter sicerae</name>
    <dbReference type="NCBI Taxonomy" id="85325"/>
    <lineage>
        <taxon>Bacteria</taxon>
        <taxon>Pseudomonadati</taxon>
        <taxon>Pseudomonadota</taxon>
        <taxon>Alphaproteobacteria</taxon>
        <taxon>Acetobacterales</taxon>
        <taxon>Acetobacteraceae</taxon>
        <taxon>Acetobacter</taxon>
    </lineage>
</organism>
<dbReference type="SUPFAM" id="SSF63829">
    <property type="entry name" value="Calcium-dependent phosphotriesterase"/>
    <property type="match status" value="1"/>
</dbReference>
<dbReference type="InterPro" id="IPR015943">
    <property type="entry name" value="WD40/YVTN_repeat-like_dom_sf"/>
</dbReference>
<sequence>MLYFPCTPVVQSQKKPDYSPFSFKLKIAFWNRIGLPSKIGSVLAAVLISFFGLCTTPAPAQTVRFFNGQNGLADISRNIFAQNSDGFFYIGNKTGLYVSSGGEFTRIDKPDGSPFKDTVAIAGGSDGSVLVAADKELWLRTRGGFEKIPFQFDGRISLAAYGMDFIVLSGEGPARNGGIWRLYRHQGANPVFVPLVKDHADSQVPSRSPLKTEALSVMASEEKTVWVGCGTALCRYRDGGVDTFDERQGVPHEIWRALVISPDGSLIARSDGKLVIIAANGGVHVEDIPYGLPEYFRQRPSEIFMLRMTDGSLLTPGHGSLVLRSSAGRWDDMDWPPGYSPQVISSAFIDREYGIWLDSPGRGPVRIAGFPFWKIFLSGNDISPVHVSGIRHDAAGNFWIAAANGLFEYAASPSGHDGDHLLKHLELENISFLIRTGDGALWTAEKGKGLIRIDPVSGQVRTLPSPEPVTGALALDSGGRIWVGTVAGLVRIDDPLRYVSHLPTVFALQNRRINALCFDQFGRLLVLTDSVLFQQTAEENVFDPRVDLESFDIGDGRAMAVAMSNDVWVLGTKGSVRKIFLPEDGSPVASILDDGPKNSDSTTIFRDSRGWIWLGGSHGLDVSTPNGWSHFDLTSGLTSSRILPGSINEDDDGSLWFGTENGLNHLREPGSLPVLPDLHTDFLSARLDNIDLLGRQRFWPEGDRKLSLQFIAPTFTGNREIKYQYQLVGVDPEVRYSSINFINYNNIKGEKIIFQVQAQDLLNYRAASSAVLSVRSSGLKVSGFKGSWWVVFSLLAVTLLSIILYRRIKLLRA</sequence>
<dbReference type="Pfam" id="PF07494">
    <property type="entry name" value="Reg_prop"/>
    <property type="match status" value="1"/>
</dbReference>
<feature type="transmembrane region" description="Helical" evidence="1">
    <location>
        <begin position="786"/>
        <end position="805"/>
    </location>
</feature>
<keyword evidence="3" id="KW-1185">Reference proteome</keyword>
<keyword evidence="1" id="KW-0812">Transmembrane</keyword>
<dbReference type="Proteomes" id="UP001521074">
    <property type="component" value="Unassembled WGS sequence"/>
</dbReference>
<dbReference type="Gene3D" id="2.60.40.10">
    <property type="entry name" value="Immunoglobulins"/>
    <property type="match status" value="1"/>
</dbReference>
<dbReference type="InterPro" id="IPR011110">
    <property type="entry name" value="Reg_prop"/>
</dbReference>
<protein>
    <recommendedName>
        <fullName evidence="4">Two component regulator three Y domain-containing protein</fullName>
    </recommendedName>
</protein>
<evidence type="ECO:0008006" key="4">
    <source>
        <dbReference type="Google" id="ProtNLM"/>
    </source>
</evidence>
<reference evidence="2 3" key="1">
    <citation type="submission" date="2021-12" db="EMBL/GenBank/DDBJ databases">
        <title>Genome sequence of Acetobacter sicerae DmPark20a_162.</title>
        <authorList>
            <person name="Chaston J.M."/>
        </authorList>
    </citation>
    <scope>NUCLEOTIDE SEQUENCE [LARGE SCALE GENOMIC DNA]</scope>
    <source>
        <strain evidence="2 3">DmPark20a_162</strain>
    </source>
</reference>
<dbReference type="InterPro" id="IPR013783">
    <property type="entry name" value="Ig-like_fold"/>
</dbReference>
<comment type="caution">
    <text evidence="2">The sequence shown here is derived from an EMBL/GenBank/DDBJ whole genome shotgun (WGS) entry which is preliminary data.</text>
</comment>
<proteinExistence type="predicted"/>
<dbReference type="EMBL" id="JAJSOJ010000054">
    <property type="protein sequence ID" value="MCE0744982.1"/>
    <property type="molecule type" value="Genomic_DNA"/>
</dbReference>
<evidence type="ECO:0000313" key="2">
    <source>
        <dbReference type="EMBL" id="MCE0744982.1"/>
    </source>
</evidence>
<gene>
    <name evidence="2" type="ORF">LWC05_13955</name>
</gene>
<keyword evidence="1" id="KW-1133">Transmembrane helix</keyword>
<dbReference type="RefSeq" id="WP_232878713.1">
    <property type="nucleotide sequence ID" value="NZ_JAJSOJ010000054.1"/>
</dbReference>
<keyword evidence="1" id="KW-0472">Membrane</keyword>
<accession>A0ABS8W0X8</accession>
<evidence type="ECO:0000313" key="3">
    <source>
        <dbReference type="Proteomes" id="UP001521074"/>
    </source>
</evidence>
<dbReference type="Gene3D" id="2.130.10.10">
    <property type="entry name" value="YVTN repeat-like/Quinoprotein amine dehydrogenase"/>
    <property type="match status" value="3"/>
</dbReference>
<evidence type="ECO:0000256" key="1">
    <source>
        <dbReference type="SAM" id="Phobius"/>
    </source>
</evidence>